<sequence length="467" mass="49494">MRAAEHLARFVTDLDFAAIPTRARDYAKLSLLDTLGIALAGYHEPSTHAARCLALQHGGDPQATLLVHGRKVPAPQAALVNGTASFSHNFTDTTLSCVIHGGPVIIPAALAMGEITGASGADVLTAIVAGYEVMTRVGNAINAGSARMSHHRKGYHPTGTCGVFGAAAVAAKLLGLSAETTCHSLGIAGSFAAGLSESLIDGTDTWRAHGGFAAQNGITSTLLAREGLTGPTGVFDGQRGFCTAFTDGHYDASALERHRDDALLILDTAFKLHNTAHVWALPLDALAALRQQHHFTVADVDEMIVTFPQTWTAIMDDPSGATYAPVSYAQATNNLRYCLAAGLHDGKVYVEQFDDVHLHNAAILETAKRVTPRPDADLGRIFETSDKATTHLEVILKSGTHYQLQVDYPRGSPQNPATAAELEAKFDALSASVLPSEQLTRLKARLFTLEDEANLDAIMTCTMSSGH</sequence>
<dbReference type="Gene3D" id="3.30.1330.120">
    <property type="entry name" value="2-methylcitrate dehydratase PrpD"/>
    <property type="match status" value="1"/>
</dbReference>
<dbReference type="GO" id="GO:0016829">
    <property type="term" value="F:lyase activity"/>
    <property type="evidence" value="ECO:0007669"/>
    <property type="project" value="InterPro"/>
</dbReference>
<evidence type="ECO:0000313" key="5">
    <source>
        <dbReference type="Proteomes" id="UP000019141"/>
    </source>
</evidence>
<name>W4LDW3_ENTF1</name>
<evidence type="ECO:0000256" key="1">
    <source>
        <dbReference type="ARBA" id="ARBA00006174"/>
    </source>
</evidence>
<dbReference type="Pfam" id="PF19305">
    <property type="entry name" value="MmgE_PrpD_C"/>
    <property type="match status" value="1"/>
</dbReference>
<proteinExistence type="inferred from homology"/>
<comment type="similarity">
    <text evidence="1">Belongs to the PrpD family.</text>
</comment>
<feature type="domain" description="MmgE/PrpD N-terminal" evidence="2">
    <location>
        <begin position="5"/>
        <end position="248"/>
    </location>
</feature>
<reference evidence="4 5" key="1">
    <citation type="journal article" date="2014" name="Nature">
        <title>An environmental bacterial taxon with a large and distinct metabolic repertoire.</title>
        <authorList>
            <person name="Wilson M.C."/>
            <person name="Mori T."/>
            <person name="Ruckert C."/>
            <person name="Uria A.R."/>
            <person name="Helf M.J."/>
            <person name="Takada K."/>
            <person name="Gernert C."/>
            <person name="Steffens U.A."/>
            <person name="Heycke N."/>
            <person name="Schmitt S."/>
            <person name="Rinke C."/>
            <person name="Helfrich E.J."/>
            <person name="Brachmann A.O."/>
            <person name="Gurgui C."/>
            <person name="Wakimoto T."/>
            <person name="Kracht M."/>
            <person name="Crusemann M."/>
            <person name="Hentschel U."/>
            <person name="Abe I."/>
            <person name="Matsunaga S."/>
            <person name="Kalinowski J."/>
            <person name="Takeyama H."/>
            <person name="Piel J."/>
        </authorList>
    </citation>
    <scope>NUCLEOTIDE SEQUENCE [LARGE SCALE GENOMIC DNA]</scope>
    <source>
        <strain evidence="5">TSY1</strain>
    </source>
</reference>
<evidence type="ECO:0008006" key="6">
    <source>
        <dbReference type="Google" id="ProtNLM"/>
    </source>
</evidence>
<dbReference type="Proteomes" id="UP000019141">
    <property type="component" value="Unassembled WGS sequence"/>
</dbReference>
<accession>W4LDW3</accession>
<evidence type="ECO:0000259" key="2">
    <source>
        <dbReference type="Pfam" id="PF03972"/>
    </source>
</evidence>
<dbReference type="PANTHER" id="PTHR16943">
    <property type="entry name" value="2-METHYLCITRATE DEHYDRATASE-RELATED"/>
    <property type="match status" value="1"/>
</dbReference>
<dbReference type="InterPro" id="IPR042188">
    <property type="entry name" value="MmgE/PrpD_sf_2"/>
</dbReference>
<comment type="caution">
    <text evidence="4">The sequence shown here is derived from an EMBL/GenBank/DDBJ whole genome shotgun (WGS) entry which is preliminary data.</text>
</comment>
<dbReference type="InterPro" id="IPR045337">
    <property type="entry name" value="MmgE_PrpD_C"/>
</dbReference>
<evidence type="ECO:0000313" key="4">
    <source>
        <dbReference type="EMBL" id="ETW96268.1"/>
    </source>
</evidence>
<dbReference type="EMBL" id="AZHW01000811">
    <property type="protein sequence ID" value="ETW96268.1"/>
    <property type="molecule type" value="Genomic_DNA"/>
</dbReference>
<dbReference type="AlphaFoldDB" id="W4LDW3"/>
<feature type="domain" description="MmgE/PrpD C-terminal" evidence="3">
    <location>
        <begin position="283"/>
        <end position="438"/>
    </location>
</feature>
<dbReference type="InterPro" id="IPR005656">
    <property type="entry name" value="MmgE_PrpD"/>
</dbReference>
<protein>
    <recommendedName>
        <fullName evidence="6">2-methylcitrate dehydratase</fullName>
    </recommendedName>
</protein>
<dbReference type="HOGENOM" id="CLU_026574_3_1_7"/>
<dbReference type="Pfam" id="PF03972">
    <property type="entry name" value="MmgE_PrpD_N"/>
    <property type="match status" value="1"/>
</dbReference>
<dbReference type="Gene3D" id="1.10.4100.10">
    <property type="entry name" value="2-methylcitrate dehydratase PrpD"/>
    <property type="match status" value="1"/>
</dbReference>
<dbReference type="InterPro" id="IPR042183">
    <property type="entry name" value="MmgE/PrpD_sf_1"/>
</dbReference>
<keyword evidence="5" id="KW-1185">Reference proteome</keyword>
<dbReference type="PANTHER" id="PTHR16943:SF8">
    <property type="entry name" value="2-METHYLCITRATE DEHYDRATASE"/>
    <property type="match status" value="1"/>
</dbReference>
<gene>
    <name evidence="4" type="ORF">ETSY1_27330</name>
</gene>
<dbReference type="InterPro" id="IPR036148">
    <property type="entry name" value="MmgE/PrpD_sf"/>
</dbReference>
<dbReference type="SUPFAM" id="SSF103378">
    <property type="entry name" value="2-methylcitrate dehydratase PrpD"/>
    <property type="match status" value="1"/>
</dbReference>
<organism evidence="4 5">
    <name type="scientific">Entotheonella factor</name>
    <dbReference type="NCBI Taxonomy" id="1429438"/>
    <lineage>
        <taxon>Bacteria</taxon>
        <taxon>Pseudomonadati</taxon>
        <taxon>Nitrospinota/Tectimicrobiota group</taxon>
        <taxon>Candidatus Tectimicrobiota</taxon>
        <taxon>Candidatus Entotheonellia</taxon>
        <taxon>Candidatus Entotheonellales</taxon>
        <taxon>Candidatus Entotheonellaceae</taxon>
        <taxon>Candidatus Entotheonella</taxon>
    </lineage>
</organism>
<dbReference type="InterPro" id="IPR045336">
    <property type="entry name" value="MmgE_PrpD_N"/>
</dbReference>
<evidence type="ECO:0000259" key="3">
    <source>
        <dbReference type="Pfam" id="PF19305"/>
    </source>
</evidence>